<dbReference type="InterPro" id="IPR032710">
    <property type="entry name" value="NTF2-like_dom_sf"/>
</dbReference>
<keyword evidence="10" id="KW-1185">Reference proteome</keyword>
<feature type="active site" description="Proton donor/acceptor" evidence="7">
    <location>
        <position position="203"/>
    </location>
</feature>
<evidence type="ECO:0000256" key="1">
    <source>
        <dbReference type="ARBA" id="ARBA00004752"/>
    </source>
</evidence>
<dbReference type="Pfam" id="PF24125">
    <property type="entry name" value="Cds6_C"/>
    <property type="match status" value="1"/>
</dbReference>
<keyword evidence="3" id="KW-0808">Transferase</keyword>
<dbReference type="PANTHER" id="PTHR36699:SF1">
    <property type="entry name" value="L,D-TRANSPEPTIDASE YAFK-RELATED"/>
    <property type="match status" value="1"/>
</dbReference>
<dbReference type="SUPFAM" id="SSF54427">
    <property type="entry name" value="NTF2-like"/>
    <property type="match status" value="1"/>
</dbReference>
<dbReference type="Gene3D" id="3.10.450.50">
    <property type="match status" value="1"/>
</dbReference>
<dbReference type="InterPro" id="IPR005490">
    <property type="entry name" value="LD_TPept_cat_dom"/>
</dbReference>
<dbReference type="Pfam" id="PF03734">
    <property type="entry name" value="YkuD"/>
    <property type="match status" value="1"/>
</dbReference>
<reference evidence="9 10" key="1">
    <citation type="submission" date="2024-01" db="EMBL/GenBank/DDBJ databases">
        <title>Uliginosibacterium soil sp. nov.</title>
        <authorList>
            <person name="Lv Y."/>
        </authorList>
    </citation>
    <scope>NUCLEOTIDE SEQUENCE [LARGE SCALE GENOMIC DNA]</scope>
    <source>
        <strain evidence="9 10">H3</strain>
    </source>
</reference>
<accession>A0ABU6KAK9</accession>
<evidence type="ECO:0000256" key="4">
    <source>
        <dbReference type="ARBA" id="ARBA00022960"/>
    </source>
</evidence>
<feature type="domain" description="L,D-TPase catalytic" evidence="8">
    <location>
        <begin position="110"/>
        <end position="245"/>
    </location>
</feature>
<organism evidence="9 10">
    <name type="scientific">Uliginosibacterium silvisoli</name>
    <dbReference type="NCBI Taxonomy" id="3114758"/>
    <lineage>
        <taxon>Bacteria</taxon>
        <taxon>Pseudomonadati</taxon>
        <taxon>Pseudomonadota</taxon>
        <taxon>Betaproteobacteria</taxon>
        <taxon>Rhodocyclales</taxon>
        <taxon>Zoogloeaceae</taxon>
        <taxon>Uliginosibacterium</taxon>
    </lineage>
</organism>
<keyword evidence="6 7" id="KW-0961">Cell wall biogenesis/degradation</keyword>
<proteinExistence type="inferred from homology"/>
<evidence type="ECO:0000313" key="9">
    <source>
        <dbReference type="EMBL" id="MEC5388048.1"/>
    </source>
</evidence>
<dbReference type="CDD" id="cd16913">
    <property type="entry name" value="YkuD_like"/>
    <property type="match status" value="1"/>
</dbReference>
<dbReference type="InterPro" id="IPR056203">
    <property type="entry name" value="Cds6_C"/>
</dbReference>
<keyword evidence="5 7" id="KW-0573">Peptidoglycan synthesis</keyword>
<evidence type="ECO:0000256" key="5">
    <source>
        <dbReference type="ARBA" id="ARBA00022984"/>
    </source>
</evidence>
<sequence length="371" mass="41991">MAGVSDAGADATISLVMRDINDNKLDAALARTENLLKLYPNFRLAHLIRGDLLTARTAPLRSFGGASDAPAGRISDLRDEAIARIRGYTNRPQQAVVPRYLLQMPEDQKYAVVVDTQRSRLYLYRNDKGRPSFVADYYITQGKEGAEKTREGDNRTPVGVYHVTSHLPRAKLGDFYGAGAFPINYPNEWDRINGRNGHGIWLHGVPSNTYSRPPKASEGCVVLTNEDLTTISSFLQIGVTPVIISSSMEWSSIDDWQAERKALNAEMEAWRRDWESRDVEKYLQHYSSKFRSNDGGFAAWAAQKRRVADGKTWVKVQMQDLSMLRNPGTQDMVVVTFDQDYRSNNLSNVSRKRQYWIKESGQWKIIYEGTA</sequence>
<dbReference type="Gene3D" id="2.40.440.10">
    <property type="entry name" value="L,D-transpeptidase catalytic domain-like"/>
    <property type="match status" value="1"/>
</dbReference>
<evidence type="ECO:0000256" key="2">
    <source>
        <dbReference type="ARBA" id="ARBA00005992"/>
    </source>
</evidence>
<feature type="active site" description="Nucleophile" evidence="7">
    <location>
        <position position="220"/>
    </location>
</feature>
<evidence type="ECO:0000256" key="6">
    <source>
        <dbReference type="ARBA" id="ARBA00023316"/>
    </source>
</evidence>
<protein>
    <submittedName>
        <fullName evidence="9">L,D-transpeptidase family protein</fullName>
    </submittedName>
</protein>
<evidence type="ECO:0000313" key="10">
    <source>
        <dbReference type="Proteomes" id="UP001331561"/>
    </source>
</evidence>
<evidence type="ECO:0000259" key="8">
    <source>
        <dbReference type="PROSITE" id="PS52029"/>
    </source>
</evidence>
<gene>
    <name evidence="9" type="ORF">VVD49_20110</name>
</gene>
<dbReference type="PROSITE" id="PS52029">
    <property type="entry name" value="LD_TPASE"/>
    <property type="match status" value="1"/>
</dbReference>
<evidence type="ECO:0000256" key="3">
    <source>
        <dbReference type="ARBA" id="ARBA00022679"/>
    </source>
</evidence>
<comment type="similarity">
    <text evidence="2">Belongs to the YkuD family.</text>
</comment>
<dbReference type="InterPro" id="IPR038063">
    <property type="entry name" value="Transpep_catalytic_dom"/>
</dbReference>
<dbReference type="RefSeq" id="WP_327601019.1">
    <property type="nucleotide sequence ID" value="NZ_JAYXHS010000004.1"/>
</dbReference>
<dbReference type="PANTHER" id="PTHR36699">
    <property type="entry name" value="LD-TRANSPEPTIDASE"/>
    <property type="match status" value="1"/>
</dbReference>
<dbReference type="Proteomes" id="UP001331561">
    <property type="component" value="Unassembled WGS sequence"/>
</dbReference>
<keyword evidence="4 7" id="KW-0133">Cell shape</keyword>
<comment type="pathway">
    <text evidence="1 7">Cell wall biogenesis; peptidoglycan biosynthesis.</text>
</comment>
<name>A0ABU6KAK9_9RHOO</name>
<dbReference type="EMBL" id="JAYXHS010000004">
    <property type="protein sequence ID" value="MEC5388048.1"/>
    <property type="molecule type" value="Genomic_DNA"/>
</dbReference>
<evidence type="ECO:0000256" key="7">
    <source>
        <dbReference type="PROSITE-ProRule" id="PRU01373"/>
    </source>
</evidence>
<dbReference type="SUPFAM" id="SSF141523">
    <property type="entry name" value="L,D-transpeptidase catalytic domain-like"/>
    <property type="match status" value="1"/>
</dbReference>
<comment type="caution">
    <text evidence="9">The sequence shown here is derived from an EMBL/GenBank/DDBJ whole genome shotgun (WGS) entry which is preliminary data.</text>
</comment>